<feature type="region of interest" description="Disordered" evidence="1">
    <location>
        <begin position="1"/>
        <end position="42"/>
    </location>
</feature>
<organism evidence="2 3">
    <name type="scientific">Trichinella zimbabwensis</name>
    <dbReference type="NCBI Taxonomy" id="268475"/>
    <lineage>
        <taxon>Eukaryota</taxon>
        <taxon>Metazoa</taxon>
        <taxon>Ecdysozoa</taxon>
        <taxon>Nematoda</taxon>
        <taxon>Enoplea</taxon>
        <taxon>Dorylaimia</taxon>
        <taxon>Trichinellida</taxon>
        <taxon>Trichinellidae</taxon>
        <taxon>Trichinella</taxon>
    </lineage>
</organism>
<feature type="non-terminal residue" evidence="2">
    <location>
        <position position="1"/>
    </location>
</feature>
<evidence type="ECO:0000256" key="1">
    <source>
        <dbReference type="SAM" id="MobiDB-lite"/>
    </source>
</evidence>
<dbReference type="EMBL" id="JYDP01007984">
    <property type="protein sequence ID" value="KRY64206.1"/>
    <property type="molecule type" value="Genomic_DNA"/>
</dbReference>
<protein>
    <submittedName>
        <fullName evidence="2">Uncharacterized protein</fullName>
    </submittedName>
</protein>
<dbReference type="Proteomes" id="UP000055024">
    <property type="component" value="Unassembled WGS sequence"/>
</dbReference>
<gene>
    <name evidence="2" type="ORF">T11_17494</name>
</gene>
<proteinExistence type="predicted"/>
<dbReference type="AlphaFoldDB" id="A0A0V1DRL0"/>
<evidence type="ECO:0000313" key="2">
    <source>
        <dbReference type="EMBL" id="KRY64206.1"/>
    </source>
</evidence>
<sequence length="42" mass="5165">RPTARHYTESERPTARHYTESERPQPDIIQRVRDHSQTLYRE</sequence>
<name>A0A0V1DRL0_9BILA</name>
<accession>A0A0V1DRL0</accession>
<keyword evidence="3" id="KW-1185">Reference proteome</keyword>
<comment type="caution">
    <text evidence="2">The sequence shown here is derived from an EMBL/GenBank/DDBJ whole genome shotgun (WGS) entry which is preliminary data.</text>
</comment>
<reference evidence="2 3" key="1">
    <citation type="submission" date="2015-01" db="EMBL/GenBank/DDBJ databases">
        <title>Evolution of Trichinella species and genotypes.</title>
        <authorList>
            <person name="Korhonen P.K."/>
            <person name="Edoardo P."/>
            <person name="Giuseppe L.R."/>
            <person name="Gasser R.B."/>
        </authorList>
    </citation>
    <scope>NUCLEOTIDE SEQUENCE [LARGE SCALE GENOMIC DNA]</scope>
    <source>
        <strain evidence="2">ISS1029</strain>
    </source>
</reference>
<evidence type="ECO:0000313" key="3">
    <source>
        <dbReference type="Proteomes" id="UP000055024"/>
    </source>
</evidence>